<sequence length="225" mass="24840">MNRFKSEAEEAFLNFSGEESYDGDDEDSYAGEDDESYDGDDDFYTGTAGLDKIDPNDRTLTFQIENKGAETRVAELFGAYKNLSSLNNGNHADLTVGLAESSYGQFLAETMSNPHLVKGLRYFVKNEIQLSNAMEMLEETSAGTTISKKYQPATKIDPRSFKNNILVDTGFTMPITGRHTLKVPVNAGEKVSIILTVSTRVDQAKTLEGKAVLAVAKKKKARRVR</sequence>
<evidence type="ECO:0000313" key="2">
    <source>
        <dbReference type="EMBL" id="MDO1449594.1"/>
    </source>
</evidence>
<comment type="caution">
    <text evidence="2">The sequence shown here is derived from an EMBL/GenBank/DDBJ whole genome shotgun (WGS) entry which is preliminary data.</text>
</comment>
<gene>
    <name evidence="2" type="ORF">Q0590_25175</name>
</gene>
<dbReference type="EMBL" id="JAUKPO010000020">
    <property type="protein sequence ID" value="MDO1449594.1"/>
    <property type="molecule type" value="Genomic_DNA"/>
</dbReference>
<reference evidence="2" key="1">
    <citation type="submission" date="2023-07" db="EMBL/GenBank/DDBJ databases">
        <title>The genome sequence of Rhodocytophaga aerolata KACC 12507.</title>
        <authorList>
            <person name="Zhang X."/>
        </authorList>
    </citation>
    <scope>NUCLEOTIDE SEQUENCE</scope>
    <source>
        <strain evidence="2">KACC 12507</strain>
    </source>
</reference>
<evidence type="ECO:0000256" key="1">
    <source>
        <dbReference type="SAM" id="MobiDB-lite"/>
    </source>
</evidence>
<feature type="region of interest" description="Disordered" evidence="1">
    <location>
        <begin position="13"/>
        <end position="50"/>
    </location>
</feature>
<keyword evidence="3" id="KW-1185">Reference proteome</keyword>
<name>A0ABT8RBX2_9BACT</name>
<dbReference type="RefSeq" id="WP_302040398.1">
    <property type="nucleotide sequence ID" value="NZ_JAUKPO010000020.1"/>
</dbReference>
<dbReference type="Proteomes" id="UP001168528">
    <property type="component" value="Unassembled WGS sequence"/>
</dbReference>
<evidence type="ECO:0000313" key="3">
    <source>
        <dbReference type="Proteomes" id="UP001168528"/>
    </source>
</evidence>
<organism evidence="2 3">
    <name type="scientific">Rhodocytophaga aerolata</name>
    <dbReference type="NCBI Taxonomy" id="455078"/>
    <lineage>
        <taxon>Bacteria</taxon>
        <taxon>Pseudomonadati</taxon>
        <taxon>Bacteroidota</taxon>
        <taxon>Cytophagia</taxon>
        <taxon>Cytophagales</taxon>
        <taxon>Rhodocytophagaceae</taxon>
        <taxon>Rhodocytophaga</taxon>
    </lineage>
</organism>
<feature type="compositionally biased region" description="Acidic residues" evidence="1">
    <location>
        <begin position="19"/>
        <end position="43"/>
    </location>
</feature>
<proteinExistence type="predicted"/>
<accession>A0ABT8RBX2</accession>
<protein>
    <submittedName>
        <fullName evidence="2">Uncharacterized protein</fullName>
    </submittedName>
</protein>